<evidence type="ECO:0000313" key="2">
    <source>
        <dbReference type="EMBL" id="MBK1828314.1"/>
    </source>
</evidence>
<evidence type="ECO:0000259" key="1">
    <source>
        <dbReference type="Pfam" id="PF12697"/>
    </source>
</evidence>
<dbReference type="EMBL" id="JAENII010000012">
    <property type="protein sequence ID" value="MBK1828314.1"/>
    <property type="molecule type" value="Genomic_DNA"/>
</dbReference>
<feature type="domain" description="AB hydrolase-1" evidence="1">
    <location>
        <begin position="322"/>
        <end position="592"/>
    </location>
</feature>
<comment type="caution">
    <text evidence="2">The sequence shown here is derived from an EMBL/GenBank/DDBJ whole genome shotgun (WGS) entry which is preliminary data.</text>
</comment>
<name>A0A934RAV5_9BACT</name>
<dbReference type="Proteomes" id="UP000658278">
    <property type="component" value="Unassembled WGS sequence"/>
</dbReference>
<proteinExistence type="predicted"/>
<dbReference type="GO" id="GO:0016787">
    <property type="term" value="F:hydrolase activity"/>
    <property type="evidence" value="ECO:0007669"/>
    <property type="project" value="UniProtKB-KW"/>
</dbReference>
<dbReference type="PANTHER" id="PTHR37946">
    <property type="entry name" value="SLL1969 PROTEIN"/>
    <property type="match status" value="1"/>
</dbReference>
<reference evidence="2" key="1">
    <citation type="submission" date="2021-01" db="EMBL/GenBank/DDBJ databases">
        <title>Modified the classification status of verrucomicrobia.</title>
        <authorList>
            <person name="Feng X."/>
        </authorList>
    </citation>
    <scope>NUCLEOTIDE SEQUENCE</scope>
    <source>
        <strain evidence="2">KCTC 22201</strain>
    </source>
</reference>
<keyword evidence="2" id="KW-0378">Hydrolase</keyword>
<dbReference type="RefSeq" id="WP_200281465.1">
    <property type="nucleotide sequence ID" value="NZ_JAENII010000012.1"/>
</dbReference>
<sequence>MISRKLTISGAIAILTLAACSGPNVKILDRPVSETKTARALTSSTALEQETRRTLRQEDLLQLYKKDSHAAISEMARRFKTEPSPERRLALAEMSSDSADILTRQQPLDALGRYLDAAWLTRDGALAASRQGIETTERTMYAYVSARVARLIRDQPKASGRSRRVSGSFHPWELKLDEGTGKVDPRDYDLVVPASWLKTDGIKWKSITQEGVGAAMVGHRAATPERKEADPLIPAAGRGFPLNARIDFQGKTARLVIQDLMDRSTTSSGVPLAANFSAAVSFSYYADVRRMNRLEALLNPNEYQDTKGMFSLRPYDPDRIPLILVHGLLSSAEAWYPFINLLLADPAVREHYQIVLFNYPTGVPISQSAAELRSALTDYQRRNDPNRSNPKMRDMVILGHSMGGIISNAQIRSSGDRVYDAYFTKDLNQLDLSKEQENDIKTYGYFKANPDIDRAILLAAPLRGSAFASNRIGQFGASLIRLPFNVVDAVFGQIEVVDALTDVAQQASQRPRNSVTSLRPDNPLLGAFLSCPVRPGVQIHSIVAQKDPDTPIEEGTDGFVPYTSSHLDEAVSEVVVKGADHRGMVNRDETVQEVWRILRLHAGIK</sequence>
<dbReference type="Gene3D" id="3.40.50.1820">
    <property type="entry name" value="alpha/beta hydrolase"/>
    <property type="match status" value="1"/>
</dbReference>
<dbReference type="SUPFAM" id="SSF53474">
    <property type="entry name" value="alpha/beta-Hydrolases"/>
    <property type="match status" value="1"/>
</dbReference>
<dbReference type="PROSITE" id="PS51257">
    <property type="entry name" value="PROKAR_LIPOPROTEIN"/>
    <property type="match status" value="1"/>
</dbReference>
<dbReference type="InterPro" id="IPR029058">
    <property type="entry name" value="AB_hydrolase_fold"/>
</dbReference>
<dbReference type="PANTHER" id="PTHR37946:SF1">
    <property type="entry name" value="SLL1969 PROTEIN"/>
    <property type="match status" value="1"/>
</dbReference>
<accession>A0A934RAV5</accession>
<dbReference type="Pfam" id="PF12697">
    <property type="entry name" value="Abhydrolase_6"/>
    <property type="match status" value="1"/>
</dbReference>
<dbReference type="InterPro" id="IPR000073">
    <property type="entry name" value="AB_hydrolase_1"/>
</dbReference>
<evidence type="ECO:0000313" key="3">
    <source>
        <dbReference type="Proteomes" id="UP000658278"/>
    </source>
</evidence>
<gene>
    <name evidence="2" type="ORF">JIN81_14870</name>
</gene>
<dbReference type="AlphaFoldDB" id="A0A934RAV5"/>
<organism evidence="2 3">
    <name type="scientific">Haloferula rosea</name>
    <dbReference type="NCBI Taxonomy" id="490093"/>
    <lineage>
        <taxon>Bacteria</taxon>
        <taxon>Pseudomonadati</taxon>
        <taxon>Verrucomicrobiota</taxon>
        <taxon>Verrucomicrobiia</taxon>
        <taxon>Verrucomicrobiales</taxon>
        <taxon>Verrucomicrobiaceae</taxon>
        <taxon>Haloferula</taxon>
    </lineage>
</organism>
<keyword evidence="3" id="KW-1185">Reference proteome</keyword>
<protein>
    <submittedName>
        <fullName evidence="2">Alpha/beta fold hydrolase</fullName>
    </submittedName>
</protein>